<dbReference type="InterPro" id="IPR001611">
    <property type="entry name" value="Leu-rich_rpt"/>
</dbReference>
<evidence type="ECO:0000313" key="3">
    <source>
        <dbReference type="EMBL" id="QAV33650.1"/>
    </source>
</evidence>
<dbReference type="Pfam" id="PF12799">
    <property type="entry name" value="LRR_4"/>
    <property type="match status" value="1"/>
</dbReference>
<keyword evidence="1" id="KW-0433">Leucine-rich repeat</keyword>
<reference evidence="3 4" key="1">
    <citation type="submission" date="2018-01" db="EMBL/GenBank/DDBJ databases">
        <title>The whole genome sequencing and assembly of Fervidobacterium changbaicum CBS-1 strain.</title>
        <authorList>
            <person name="Kim J.-Y."/>
            <person name="Park M.-K."/>
            <person name="Yi H."/>
            <person name="Bahn Y.-S."/>
            <person name="Kim J.F."/>
            <person name="Lee D.-W."/>
        </authorList>
    </citation>
    <scope>NUCLEOTIDE SEQUENCE [LARGE SCALE GENOMIC DNA]</scope>
    <source>
        <strain evidence="3 4">CBS-1</strain>
    </source>
</reference>
<organism evidence="3 4">
    <name type="scientific">Fervidobacterium changbaicum</name>
    <dbReference type="NCBI Taxonomy" id="310769"/>
    <lineage>
        <taxon>Bacteria</taxon>
        <taxon>Thermotogati</taxon>
        <taxon>Thermotogota</taxon>
        <taxon>Thermotogae</taxon>
        <taxon>Thermotogales</taxon>
        <taxon>Fervidobacteriaceae</taxon>
        <taxon>Fervidobacterium</taxon>
    </lineage>
</organism>
<dbReference type="InterPro" id="IPR032675">
    <property type="entry name" value="LRR_dom_sf"/>
</dbReference>
<dbReference type="SUPFAM" id="SSF52058">
    <property type="entry name" value="L domain-like"/>
    <property type="match status" value="1"/>
</dbReference>
<evidence type="ECO:0000256" key="1">
    <source>
        <dbReference type="ARBA" id="ARBA00022614"/>
    </source>
</evidence>
<dbReference type="Gene3D" id="3.80.10.10">
    <property type="entry name" value="Ribonuclease Inhibitor"/>
    <property type="match status" value="1"/>
</dbReference>
<dbReference type="PANTHER" id="PTHR46652:SF3">
    <property type="entry name" value="LEUCINE-RICH REPEAT-CONTAINING PROTEIN 9"/>
    <property type="match status" value="1"/>
</dbReference>
<dbReference type="Proteomes" id="UP000288947">
    <property type="component" value="Chromosome"/>
</dbReference>
<evidence type="ECO:0000313" key="4">
    <source>
        <dbReference type="Proteomes" id="UP000288947"/>
    </source>
</evidence>
<dbReference type="PANTHER" id="PTHR46652">
    <property type="entry name" value="LEUCINE-RICH REPEAT AND IQ DOMAIN-CONTAINING PROTEIN 1-RELATED"/>
    <property type="match status" value="1"/>
</dbReference>
<dbReference type="InterPro" id="IPR003591">
    <property type="entry name" value="Leu-rich_rpt_typical-subtyp"/>
</dbReference>
<proteinExistence type="predicted"/>
<gene>
    <name evidence="3" type="ORF">CBS1_07915</name>
</gene>
<evidence type="ECO:0000256" key="2">
    <source>
        <dbReference type="ARBA" id="ARBA00022737"/>
    </source>
</evidence>
<sequence>MRRIGVISTIVFLIAILFFSCVEKPIVKKKVNVAVNVSIAENGGTKSLEKNLNAFEDDIDKVYLKVLNTAGELIYSAETTEKHNISFNFTLDFEGNYLFKVEAKRVDGTVVFEGQTLQEVSYDQNNVVQINAYFRNGTLRTKVRIADEIWNKYDVHWASLKVFRSPHYSDPSALIEGIDLTFESSEKITDFTLYPSIYDVEFTIFLRAKEVNTDPQEWTNEDSPVVVSVQVSPSKVKSIEITVYYKTGIRVVVTTSNVDVPYIPGVKNLKAVWHRSRSELSLEWEYEENACFFIYKEMDDYYKYIGYTTNKNFTISNFTQNEYEKTSEIAVNAVLNEKESGFAVIPKENFEIDNEGIIEFRDKNLEDAIRETLEIPPEKPVTKADMEQLHVLAAYSRNISNLSGLEYAVNLLQLDLCNNQITDLTPLSGLTSLAWLCISSNQIYDISPLSNLLSLESLILSGNGIANIEPLANLSHLQNLDLSFNYVNDISPLSNLTNLDSLDLSHNLIEDISALVANPGLGSGDYVDIRNNLLDLSPDSTDNDMYNIIILQSRGVYVLYE</sequence>
<dbReference type="PROSITE" id="PS51257">
    <property type="entry name" value="PROKAR_LIPOPROTEIN"/>
    <property type="match status" value="1"/>
</dbReference>
<keyword evidence="2" id="KW-0677">Repeat</keyword>
<dbReference type="InterPro" id="IPR025875">
    <property type="entry name" value="Leu-rich_rpt_4"/>
</dbReference>
<name>A0ABX5QTA3_9BACT</name>
<dbReference type="SMART" id="SM00365">
    <property type="entry name" value="LRR_SD22"/>
    <property type="match status" value="5"/>
</dbReference>
<dbReference type="PROSITE" id="PS51450">
    <property type="entry name" value="LRR"/>
    <property type="match status" value="5"/>
</dbReference>
<dbReference type="InterPro" id="IPR050836">
    <property type="entry name" value="SDS22/Internalin_LRR"/>
</dbReference>
<dbReference type="EMBL" id="CP026721">
    <property type="protein sequence ID" value="QAV33650.1"/>
    <property type="molecule type" value="Genomic_DNA"/>
</dbReference>
<dbReference type="RefSeq" id="WP_090223199.1">
    <property type="nucleotide sequence ID" value="NZ_CP026721.1"/>
</dbReference>
<dbReference type="SMART" id="SM00369">
    <property type="entry name" value="LRR_TYP"/>
    <property type="match status" value="3"/>
</dbReference>
<accession>A0ABX5QTA3</accession>
<keyword evidence="4" id="KW-1185">Reference proteome</keyword>
<protein>
    <submittedName>
        <fullName evidence="3">Leucine-rich repeat domain-containing protein</fullName>
    </submittedName>
</protein>